<dbReference type="PANTHER" id="PTHR34726">
    <property type="entry name" value="GBP DOMAIN-CONTAINING PROTEIN"/>
    <property type="match status" value="1"/>
</dbReference>
<name>A0A7S2TF44_9EUKA</name>
<dbReference type="EMBL" id="HBHP01001223">
    <property type="protein sequence ID" value="CAD9745405.1"/>
    <property type="molecule type" value="Transcribed_RNA"/>
</dbReference>
<protein>
    <submittedName>
        <fullName evidence="1">Uncharacterized protein</fullName>
    </submittedName>
</protein>
<dbReference type="SUPFAM" id="SSF52540">
    <property type="entry name" value="P-loop containing nucleoside triphosphate hydrolases"/>
    <property type="match status" value="1"/>
</dbReference>
<dbReference type="EMBL" id="HBHP01001224">
    <property type="protein sequence ID" value="CAD9745407.1"/>
    <property type="molecule type" value="Transcribed_RNA"/>
</dbReference>
<accession>A0A7S2TF44</accession>
<dbReference type="InterPro" id="IPR027417">
    <property type="entry name" value="P-loop_NTPase"/>
</dbReference>
<organism evidence="1">
    <name type="scientific">Lotharella oceanica</name>
    <dbReference type="NCBI Taxonomy" id="641309"/>
    <lineage>
        <taxon>Eukaryota</taxon>
        <taxon>Sar</taxon>
        <taxon>Rhizaria</taxon>
        <taxon>Cercozoa</taxon>
        <taxon>Chlorarachniophyceae</taxon>
        <taxon>Lotharella</taxon>
    </lineage>
</organism>
<sequence>MKRRFDILSTELTLSEAMFDWGIFSGIPINKLTQQHDPYDMELNIDNIADVWRDNSNGWTVKFPSVGSKERLRKADKGLVVSVMGIYNRGKTWVVNRLAGSKFSDGYLVHTKGLSVKSSEGMSTRTRCEYM</sequence>
<gene>
    <name evidence="1" type="ORF">LSP00402_LOCUS784</name>
    <name evidence="2" type="ORF">LSP00402_LOCUS785</name>
</gene>
<reference evidence="1" key="1">
    <citation type="submission" date="2021-01" db="EMBL/GenBank/DDBJ databases">
        <authorList>
            <person name="Corre E."/>
            <person name="Pelletier E."/>
            <person name="Niang G."/>
            <person name="Scheremetjew M."/>
            <person name="Finn R."/>
            <person name="Kale V."/>
            <person name="Holt S."/>
            <person name="Cochrane G."/>
            <person name="Meng A."/>
            <person name="Brown T."/>
            <person name="Cohen L."/>
        </authorList>
    </citation>
    <scope>NUCLEOTIDE SEQUENCE</scope>
    <source>
        <strain evidence="1">CCMP622</strain>
    </source>
</reference>
<dbReference type="PANTHER" id="PTHR34726:SF3">
    <property type="entry name" value="GUANYLATE-BINDING PROTEIN N-TERMINAL DOMAIN-CONTAINING PROTEIN-RELATED"/>
    <property type="match status" value="1"/>
</dbReference>
<proteinExistence type="predicted"/>
<evidence type="ECO:0000313" key="2">
    <source>
        <dbReference type="EMBL" id="CAD9745407.1"/>
    </source>
</evidence>
<evidence type="ECO:0000313" key="1">
    <source>
        <dbReference type="EMBL" id="CAD9745405.1"/>
    </source>
</evidence>
<dbReference type="AlphaFoldDB" id="A0A7S2TF44"/>